<accession>A0AAV4IVZ1</accession>
<proteinExistence type="predicted"/>
<dbReference type="EMBL" id="BMAT01013462">
    <property type="protein sequence ID" value="GFS13583.1"/>
    <property type="molecule type" value="Genomic_DNA"/>
</dbReference>
<dbReference type="AlphaFoldDB" id="A0AAV4IVZ1"/>
<dbReference type="GO" id="GO:0004386">
    <property type="term" value="F:helicase activity"/>
    <property type="evidence" value="ECO:0007669"/>
    <property type="project" value="UniProtKB-KW"/>
</dbReference>
<keyword evidence="1" id="KW-0347">Helicase</keyword>
<evidence type="ECO:0000313" key="2">
    <source>
        <dbReference type="Proteomes" id="UP000762676"/>
    </source>
</evidence>
<protein>
    <submittedName>
        <fullName evidence="1">DNA helicase PIF1, ATP-dependent</fullName>
    </submittedName>
</protein>
<comment type="caution">
    <text evidence="1">The sequence shown here is derived from an EMBL/GenBank/DDBJ whole genome shotgun (WGS) entry which is preliminary data.</text>
</comment>
<dbReference type="Proteomes" id="UP000762676">
    <property type="component" value="Unassembled WGS sequence"/>
</dbReference>
<gene>
    <name evidence="1" type="ORF">ElyMa_006725900</name>
</gene>
<keyword evidence="2" id="KW-1185">Reference proteome</keyword>
<name>A0AAV4IVZ1_9GAST</name>
<keyword evidence="1" id="KW-0547">Nucleotide-binding</keyword>
<sequence>MGDGKTAVVRQSNMIRILELGNEVNSIDELIQRVFLDFRDNVNNSDWLSERVILTLLNDSVAKINEKLTNMMSALPEIYHCINTTLSDEDAAHFTLQNS</sequence>
<reference evidence="1 2" key="1">
    <citation type="journal article" date="2021" name="Elife">
        <title>Chloroplast acquisition without the gene transfer in kleptoplastic sea slugs, Plakobranchus ocellatus.</title>
        <authorList>
            <person name="Maeda T."/>
            <person name="Takahashi S."/>
            <person name="Yoshida T."/>
            <person name="Shimamura S."/>
            <person name="Takaki Y."/>
            <person name="Nagai Y."/>
            <person name="Toyoda A."/>
            <person name="Suzuki Y."/>
            <person name="Arimoto A."/>
            <person name="Ishii H."/>
            <person name="Satoh N."/>
            <person name="Nishiyama T."/>
            <person name="Hasebe M."/>
            <person name="Maruyama T."/>
            <person name="Minagawa J."/>
            <person name="Obokata J."/>
            <person name="Shigenobu S."/>
        </authorList>
    </citation>
    <scope>NUCLEOTIDE SEQUENCE [LARGE SCALE GENOMIC DNA]</scope>
</reference>
<organism evidence="1 2">
    <name type="scientific">Elysia marginata</name>
    <dbReference type="NCBI Taxonomy" id="1093978"/>
    <lineage>
        <taxon>Eukaryota</taxon>
        <taxon>Metazoa</taxon>
        <taxon>Spiralia</taxon>
        <taxon>Lophotrochozoa</taxon>
        <taxon>Mollusca</taxon>
        <taxon>Gastropoda</taxon>
        <taxon>Heterobranchia</taxon>
        <taxon>Euthyneura</taxon>
        <taxon>Panpulmonata</taxon>
        <taxon>Sacoglossa</taxon>
        <taxon>Placobranchoidea</taxon>
        <taxon>Plakobranchidae</taxon>
        <taxon>Elysia</taxon>
    </lineage>
</organism>
<keyword evidence="1" id="KW-0067">ATP-binding</keyword>
<keyword evidence="1" id="KW-0378">Hydrolase</keyword>
<evidence type="ECO:0000313" key="1">
    <source>
        <dbReference type="EMBL" id="GFS13583.1"/>
    </source>
</evidence>